<dbReference type="GO" id="GO:0003677">
    <property type="term" value="F:DNA binding"/>
    <property type="evidence" value="ECO:0007669"/>
    <property type="project" value="UniProtKB-KW"/>
</dbReference>
<dbReference type="STRING" id="1792290.MSP8886_02656"/>
<organism evidence="6 7">
    <name type="scientific">Marinomonas spartinae</name>
    <dbReference type="NCBI Taxonomy" id="1792290"/>
    <lineage>
        <taxon>Bacteria</taxon>
        <taxon>Pseudomonadati</taxon>
        <taxon>Pseudomonadota</taxon>
        <taxon>Gammaproteobacteria</taxon>
        <taxon>Oceanospirillales</taxon>
        <taxon>Oceanospirillaceae</taxon>
        <taxon>Marinomonas</taxon>
    </lineage>
</organism>
<keyword evidence="3" id="KW-0804">Transcription</keyword>
<keyword evidence="7" id="KW-1185">Reference proteome</keyword>
<dbReference type="InterPro" id="IPR014757">
    <property type="entry name" value="Tscrpt_reg_IclR_C"/>
</dbReference>
<dbReference type="SUPFAM" id="SSF46785">
    <property type="entry name" value="Winged helix' DNA-binding domain"/>
    <property type="match status" value="1"/>
</dbReference>
<dbReference type="InterPro" id="IPR036390">
    <property type="entry name" value="WH_DNA-bd_sf"/>
</dbReference>
<dbReference type="OrthoDB" id="9807558at2"/>
<dbReference type="Gene3D" id="1.10.10.10">
    <property type="entry name" value="Winged helix-like DNA-binding domain superfamily/Winged helix DNA-binding domain"/>
    <property type="match status" value="1"/>
</dbReference>
<accession>A0A1A8TJV3</accession>
<dbReference type="GO" id="GO:0045892">
    <property type="term" value="P:negative regulation of DNA-templated transcription"/>
    <property type="evidence" value="ECO:0007669"/>
    <property type="project" value="TreeGrafter"/>
</dbReference>
<dbReference type="Pfam" id="PF01614">
    <property type="entry name" value="IclR_C"/>
    <property type="match status" value="1"/>
</dbReference>
<evidence type="ECO:0000313" key="7">
    <source>
        <dbReference type="Proteomes" id="UP000092544"/>
    </source>
</evidence>
<dbReference type="PROSITE" id="PS51077">
    <property type="entry name" value="HTH_ICLR"/>
    <property type="match status" value="1"/>
</dbReference>
<dbReference type="InterPro" id="IPR050707">
    <property type="entry name" value="HTH_MetabolicPath_Reg"/>
</dbReference>
<dbReference type="Pfam" id="PF09339">
    <property type="entry name" value="HTH_IclR"/>
    <property type="match status" value="1"/>
</dbReference>
<dbReference type="InterPro" id="IPR005471">
    <property type="entry name" value="Tscrpt_reg_IclR_N"/>
</dbReference>
<dbReference type="SUPFAM" id="SSF55781">
    <property type="entry name" value="GAF domain-like"/>
    <property type="match status" value="1"/>
</dbReference>
<evidence type="ECO:0000256" key="1">
    <source>
        <dbReference type="ARBA" id="ARBA00023015"/>
    </source>
</evidence>
<dbReference type="Gene3D" id="3.30.450.40">
    <property type="match status" value="1"/>
</dbReference>
<dbReference type="PANTHER" id="PTHR30136">
    <property type="entry name" value="HELIX-TURN-HELIX TRANSCRIPTIONAL REGULATOR, ICLR FAMILY"/>
    <property type="match status" value="1"/>
</dbReference>
<evidence type="ECO:0000256" key="2">
    <source>
        <dbReference type="ARBA" id="ARBA00023125"/>
    </source>
</evidence>
<feature type="domain" description="IclR-ED" evidence="5">
    <location>
        <begin position="82"/>
        <end position="266"/>
    </location>
</feature>
<dbReference type="InterPro" id="IPR036388">
    <property type="entry name" value="WH-like_DNA-bd_sf"/>
</dbReference>
<proteinExistence type="predicted"/>
<dbReference type="SMART" id="SM00346">
    <property type="entry name" value="HTH_ICLR"/>
    <property type="match status" value="1"/>
</dbReference>
<evidence type="ECO:0000259" key="4">
    <source>
        <dbReference type="PROSITE" id="PS51077"/>
    </source>
</evidence>
<dbReference type="AlphaFoldDB" id="A0A1A8TJV3"/>
<reference evidence="6 7" key="1">
    <citation type="submission" date="2016-06" db="EMBL/GenBank/DDBJ databases">
        <authorList>
            <person name="Kjaerup R.B."/>
            <person name="Dalgaard T.S."/>
            <person name="Juul-Madsen H.R."/>
        </authorList>
    </citation>
    <scope>NUCLEOTIDE SEQUENCE [LARGE SCALE GENOMIC DNA]</scope>
    <source>
        <strain evidence="6 7">CECT 8886</strain>
    </source>
</reference>
<evidence type="ECO:0000313" key="6">
    <source>
        <dbReference type="EMBL" id="SBS33153.1"/>
    </source>
</evidence>
<keyword evidence="1" id="KW-0805">Transcription regulation</keyword>
<name>A0A1A8TJV3_9GAMM</name>
<evidence type="ECO:0000259" key="5">
    <source>
        <dbReference type="PROSITE" id="PS51078"/>
    </source>
</evidence>
<dbReference type="InterPro" id="IPR029016">
    <property type="entry name" value="GAF-like_dom_sf"/>
</dbReference>
<feature type="domain" description="HTH iclR-type" evidence="4">
    <location>
        <begin position="21"/>
        <end position="81"/>
    </location>
</feature>
<dbReference type="GO" id="GO:0003700">
    <property type="term" value="F:DNA-binding transcription factor activity"/>
    <property type="evidence" value="ECO:0007669"/>
    <property type="project" value="TreeGrafter"/>
</dbReference>
<dbReference type="EMBL" id="FLOB01000006">
    <property type="protein sequence ID" value="SBS33153.1"/>
    <property type="molecule type" value="Genomic_DNA"/>
</dbReference>
<dbReference type="PANTHER" id="PTHR30136:SF34">
    <property type="entry name" value="TRANSCRIPTIONAL REGULATOR"/>
    <property type="match status" value="1"/>
</dbReference>
<dbReference type="Proteomes" id="UP000092544">
    <property type="component" value="Unassembled WGS sequence"/>
</dbReference>
<keyword evidence="2" id="KW-0238">DNA-binding</keyword>
<gene>
    <name evidence="6" type="primary">pcaR_2</name>
    <name evidence="6" type="ORF">MSP8886_02656</name>
</gene>
<evidence type="ECO:0000256" key="3">
    <source>
        <dbReference type="ARBA" id="ARBA00023163"/>
    </source>
</evidence>
<dbReference type="PROSITE" id="PS51078">
    <property type="entry name" value="ICLR_ED"/>
    <property type="match status" value="1"/>
</dbReference>
<sequence>MAVSKQGMSEEKLSPDHRDYVGALASGLDVIMAFDPQHKDMTLSEVAEQTGMDRAKARRFLLTLHALGYIKREGRKFTLTPKVLALSYAYNVSNDHLNVVEHYLHDITARLGESSSLAVLDQQDIMYVVRSPAAHRLMSITLSAGTRLPAAYTSMGRMLVARLPFEEQKDWLESVPLHAYTQNSIVDKSAFEQMLVQIGEQNYCVVDQELDLGLRSLAVPAFTFDGALLGAINLSTNASRVSHQTLIEEYLPVLQEAAEQIRLHTK</sequence>
<protein>
    <submittedName>
        <fullName evidence="6">Pca regulon regulatory protein</fullName>
    </submittedName>
</protein>